<name>A0A167KNI4_CALVF</name>
<dbReference type="PRINTS" id="PR00413">
    <property type="entry name" value="HADHALOGNASE"/>
</dbReference>
<dbReference type="SFLD" id="SFLDG01135">
    <property type="entry name" value="C1.5.6:_HAD__Beta-PGM__Phospha"/>
    <property type="match status" value="1"/>
</dbReference>
<evidence type="ECO:0000313" key="1">
    <source>
        <dbReference type="EMBL" id="KZO94833.1"/>
    </source>
</evidence>
<dbReference type="GO" id="GO:0050308">
    <property type="term" value="F:sugar-phosphatase activity"/>
    <property type="evidence" value="ECO:0007669"/>
    <property type="project" value="TreeGrafter"/>
</dbReference>
<keyword evidence="2" id="KW-1185">Reference proteome</keyword>
<dbReference type="Pfam" id="PF00702">
    <property type="entry name" value="Hydrolase"/>
    <property type="match status" value="1"/>
</dbReference>
<dbReference type="SFLD" id="SFLDG01129">
    <property type="entry name" value="C1.5:_HAD__Beta-PGM__Phosphata"/>
    <property type="match status" value="1"/>
</dbReference>
<dbReference type="Gene3D" id="3.40.50.1000">
    <property type="entry name" value="HAD superfamily/HAD-like"/>
    <property type="match status" value="1"/>
</dbReference>
<sequence>MVSFEVDAVLFDMDGTLVESTPAVVGAWETFQKSYPHLDLTDVLKNSHGIRTIENLRNYCKISHEEHLAAEVVRFEAEIVRNGERLKAEGKGGIKKLPGVDALVSQVENGDGKQKWAIATSATRAYASAALEIADIQVPDAFVTAEDVSIGKPFPDPYLLAARLVGVSPHRCLVVEDAPNGIRSGKSAGAKVIGLVTSHSRKEVEDAKPDWIVPDLSWVTARHTETGLEFTIREESQ</sequence>
<dbReference type="Proteomes" id="UP000076738">
    <property type="component" value="Unassembled WGS sequence"/>
</dbReference>
<dbReference type="SUPFAM" id="SSF56784">
    <property type="entry name" value="HAD-like"/>
    <property type="match status" value="1"/>
</dbReference>
<dbReference type="PANTHER" id="PTHR43481:SF4">
    <property type="entry name" value="GLYCEROL-1-PHOSPHATE PHOSPHOHYDROLASE 1-RELATED"/>
    <property type="match status" value="1"/>
</dbReference>
<dbReference type="AlphaFoldDB" id="A0A167KNI4"/>
<dbReference type="STRING" id="1330018.A0A167KNI4"/>
<dbReference type="InterPro" id="IPR036412">
    <property type="entry name" value="HAD-like_sf"/>
</dbReference>
<protein>
    <submittedName>
        <fullName evidence="1">Phosphatase</fullName>
    </submittedName>
</protein>
<proteinExistence type="predicted"/>
<dbReference type="Gene3D" id="1.10.150.240">
    <property type="entry name" value="Putative phosphatase, domain 2"/>
    <property type="match status" value="1"/>
</dbReference>
<dbReference type="PANTHER" id="PTHR43481">
    <property type="entry name" value="FRUCTOSE-1-PHOSPHATE PHOSPHATASE"/>
    <property type="match status" value="1"/>
</dbReference>
<gene>
    <name evidence="1" type="ORF">CALVIDRAFT_500858</name>
</gene>
<accession>A0A167KNI4</accession>
<dbReference type="InterPro" id="IPR023214">
    <property type="entry name" value="HAD_sf"/>
</dbReference>
<dbReference type="NCBIfam" id="TIGR01509">
    <property type="entry name" value="HAD-SF-IA-v3"/>
    <property type="match status" value="1"/>
</dbReference>
<dbReference type="OrthoDB" id="40579at2759"/>
<dbReference type="SFLD" id="SFLDS00003">
    <property type="entry name" value="Haloacid_Dehalogenase"/>
    <property type="match status" value="1"/>
</dbReference>
<dbReference type="InterPro" id="IPR051806">
    <property type="entry name" value="HAD-like_SPP"/>
</dbReference>
<organism evidence="1 2">
    <name type="scientific">Calocera viscosa (strain TUFC12733)</name>
    <dbReference type="NCBI Taxonomy" id="1330018"/>
    <lineage>
        <taxon>Eukaryota</taxon>
        <taxon>Fungi</taxon>
        <taxon>Dikarya</taxon>
        <taxon>Basidiomycota</taxon>
        <taxon>Agaricomycotina</taxon>
        <taxon>Dacrymycetes</taxon>
        <taxon>Dacrymycetales</taxon>
        <taxon>Dacrymycetaceae</taxon>
        <taxon>Calocera</taxon>
    </lineage>
</organism>
<dbReference type="InterPro" id="IPR006439">
    <property type="entry name" value="HAD-SF_hydro_IA"/>
</dbReference>
<dbReference type="EMBL" id="KV417292">
    <property type="protein sequence ID" value="KZO94833.1"/>
    <property type="molecule type" value="Genomic_DNA"/>
</dbReference>
<evidence type="ECO:0000313" key="2">
    <source>
        <dbReference type="Proteomes" id="UP000076738"/>
    </source>
</evidence>
<dbReference type="InterPro" id="IPR023198">
    <property type="entry name" value="PGP-like_dom2"/>
</dbReference>
<reference evidence="1 2" key="1">
    <citation type="journal article" date="2016" name="Mol. Biol. Evol.">
        <title>Comparative Genomics of Early-Diverging Mushroom-Forming Fungi Provides Insights into the Origins of Lignocellulose Decay Capabilities.</title>
        <authorList>
            <person name="Nagy L.G."/>
            <person name="Riley R."/>
            <person name="Tritt A."/>
            <person name="Adam C."/>
            <person name="Daum C."/>
            <person name="Floudas D."/>
            <person name="Sun H."/>
            <person name="Yadav J.S."/>
            <person name="Pangilinan J."/>
            <person name="Larsson K.H."/>
            <person name="Matsuura K."/>
            <person name="Barry K."/>
            <person name="Labutti K."/>
            <person name="Kuo R."/>
            <person name="Ohm R.A."/>
            <person name="Bhattacharya S.S."/>
            <person name="Shirouzu T."/>
            <person name="Yoshinaga Y."/>
            <person name="Martin F.M."/>
            <person name="Grigoriev I.V."/>
            <person name="Hibbett D.S."/>
        </authorList>
    </citation>
    <scope>NUCLEOTIDE SEQUENCE [LARGE SCALE GENOMIC DNA]</scope>
    <source>
        <strain evidence="1 2">TUFC12733</strain>
    </source>
</reference>